<sequence length="46" mass="5077">MNNKDMNDQANPVITVNKDQLNNETVTMTLAPYLSVIHPPSGCMSE</sequence>
<protein>
    <submittedName>
        <fullName evidence="1">Uncharacterized protein</fullName>
    </submittedName>
</protein>
<evidence type="ECO:0000313" key="1">
    <source>
        <dbReference type="EMBL" id="MBR8645799.1"/>
    </source>
</evidence>
<dbReference type="EMBL" id="JAGTPW010000051">
    <property type="protein sequence ID" value="MBR8645799.1"/>
    <property type="molecule type" value="Genomic_DNA"/>
</dbReference>
<evidence type="ECO:0000313" key="2">
    <source>
        <dbReference type="Proteomes" id="UP000680045"/>
    </source>
</evidence>
<accession>A0A941FN16</accession>
<comment type="caution">
    <text evidence="1">The sequence shown here is derived from an EMBL/GenBank/DDBJ whole genome shotgun (WGS) entry which is preliminary data.</text>
</comment>
<name>A0A941FN16_9BACI</name>
<organism evidence="1 2">
    <name type="scientific">Peribacillus frigoritolerans</name>
    <dbReference type="NCBI Taxonomy" id="450367"/>
    <lineage>
        <taxon>Bacteria</taxon>
        <taxon>Bacillati</taxon>
        <taxon>Bacillota</taxon>
        <taxon>Bacilli</taxon>
        <taxon>Bacillales</taxon>
        <taxon>Bacillaceae</taxon>
        <taxon>Peribacillus</taxon>
    </lineage>
</organism>
<dbReference type="AlphaFoldDB" id="A0A941FN16"/>
<gene>
    <name evidence="1" type="ORF">KEH51_22845</name>
</gene>
<proteinExistence type="predicted"/>
<dbReference type="Proteomes" id="UP000680045">
    <property type="component" value="Unassembled WGS sequence"/>
</dbReference>
<reference evidence="1" key="1">
    <citation type="submission" date="2021-04" db="EMBL/GenBank/DDBJ databases">
        <title>Whole genome sequencing of Enterococci isolates from hospitalized patients.</title>
        <authorList>
            <person name="Ogoti B.M."/>
            <person name="Onyambu F.G."/>
        </authorList>
    </citation>
    <scope>NUCLEOTIDE SEQUENCE</scope>
    <source>
        <strain evidence="1">242</strain>
    </source>
</reference>